<dbReference type="GO" id="GO:0007018">
    <property type="term" value="P:microtubule-based movement"/>
    <property type="evidence" value="ECO:0007669"/>
    <property type="project" value="InterPro"/>
</dbReference>
<feature type="domain" description="Kinesin motor" evidence="6">
    <location>
        <begin position="11"/>
        <end position="341"/>
    </location>
</feature>
<comment type="similarity">
    <text evidence="4 5">Belongs to the TRAFAC class myosin-kinesin ATPase superfamily. Kinesin family.</text>
</comment>
<dbReference type="PANTHER" id="PTHR47969">
    <property type="entry name" value="CHROMOSOME-ASSOCIATED KINESIN KIF4A-RELATED"/>
    <property type="match status" value="1"/>
</dbReference>
<evidence type="ECO:0000259" key="6">
    <source>
        <dbReference type="PROSITE" id="PS50067"/>
    </source>
</evidence>
<keyword evidence="2 4" id="KW-0067">ATP-binding</keyword>
<dbReference type="InterPro" id="IPR027640">
    <property type="entry name" value="Kinesin-like_fam"/>
</dbReference>
<reference evidence="7 8" key="1">
    <citation type="journal article" date="2015" name="Genome Biol. Evol.">
        <title>Comparative Genomics of a Bacterivorous Green Alga Reveals Evolutionary Causalities and Consequences of Phago-Mixotrophic Mode of Nutrition.</title>
        <authorList>
            <person name="Burns J.A."/>
            <person name="Paasch A."/>
            <person name="Narechania A."/>
            <person name="Kim E."/>
        </authorList>
    </citation>
    <scope>NUCLEOTIDE SEQUENCE [LARGE SCALE GENOMIC DNA]</scope>
    <source>
        <strain evidence="7 8">PLY_AMNH</strain>
    </source>
</reference>
<organism evidence="7 8">
    <name type="scientific">Cymbomonas tetramitiformis</name>
    <dbReference type="NCBI Taxonomy" id="36881"/>
    <lineage>
        <taxon>Eukaryota</taxon>
        <taxon>Viridiplantae</taxon>
        <taxon>Chlorophyta</taxon>
        <taxon>Pyramimonadophyceae</taxon>
        <taxon>Pyramimonadales</taxon>
        <taxon>Pyramimonadaceae</taxon>
        <taxon>Cymbomonas</taxon>
    </lineage>
</organism>
<dbReference type="GO" id="GO:0005875">
    <property type="term" value="C:microtubule associated complex"/>
    <property type="evidence" value="ECO:0007669"/>
    <property type="project" value="TreeGrafter"/>
</dbReference>
<feature type="binding site" evidence="4">
    <location>
        <begin position="97"/>
        <end position="104"/>
    </location>
    <ligand>
        <name>ATP</name>
        <dbReference type="ChEBI" id="CHEBI:30616"/>
    </ligand>
</feature>
<dbReference type="PROSITE" id="PS00411">
    <property type="entry name" value="KINESIN_MOTOR_1"/>
    <property type="match status" value="1"/>
</dbReference>
<sequence length="422" mass="45482">MASGGDGEQRSIRVVVRCRPPQPHEAGHTTSSLKIEDGNLITLNNPGGHASTARRSFPFDAVLDSDSSQEEMHSAVGVQEVVQQTLSGYHATVFAYGQTGSGKTFTMEGFDYDVDEKKRLHGSAPTAKVNPSSDKTLGIVPTAITLLFDEAARMREESPGREFSIKVSFVQIYKEQVYDLLSPNFSRDKKGAGSSSFASSQKDATSSSLKMRWTKADGFFLENLFTSECKSAADVLAFFKAGVKNKVMASHRMNMASSRSHSLFTLHVSSHMGAGQAADAPLSSKMTLVDLAGSERAALTGGGTGSLMQESIFINKSLFTLRKVIQALSEARYKGLHVPYRPGATARRYRLYGHSRLARVESGAGGATAPALQIVRTQQARKGRERGMDDGGSILVASSSWSCIVFDDLLRNNIPGSMATYG</sequence>
<keyword evidence="5" id="KW-0493">Microtubule</keyword>
<dbReference type="GO" id="GO:0008017">
    <property type="term" value="F:microtubule binding"/>
    <property type="evidence" value="ECO:0007669"/>
    <property type="project" value="InterPro"/>
</dbReference>
<dbReference type="GO" id="GO:0005524">
    <property type="term" value="F:ATP binding"/>
    <property type="evidence" value="ECO:0007669"/>
    <property type="project" value="UniProtKB-UniRule"/>
</dbReference>
<keyword evidence="1 4" id="KW-0547">Nucleotide-binding</keyword>
<dbReference type="Proteomes" id="UP001190700">
    <property type="component" value="Unassembled WGS sequence"/>
</dbReference>
<dbReference type="PRINTS" id="PR00380">
    <property type="entry name" value="KINESINHEAVY"/>
</dbReference>
<dbReference type="EMBL" id="LGRX02013614">
    <property type="protein sequence ID" value="KAK3265888.1"/>
    <property type="molecule type" value="Genomic_DNA"/>
</dbReference>
<keyword evidence="8" id="KW-1185">Reference proteome</keyword>
<evidence type="ECO:0000256" key="3">
    <source>
        <dbReference type="ARBA" id="ARBA00023175"/>
    </source>
</evidence>
<evidence type="ECO:0000256" key="4">
    <source>
        <dbReference type="PROSITE-ProRule" id="PRU00283"/>
    </source>
</evidence>
<proteinExistence type="inferred from homology"/>
<dbReference type="GO" id="GO:0003777">
    <property type="term" value="F:microtubule motor activity"/>
    <property type="evidence" value="ECO:0007669"/>
    <property type="project" value="InterPro"/>
</dbReference>
<dbReference type="SMART" id="SM00129">
    <property type="entry name" value="KISc"/>
    <property type="match status" value="1"/>
</dbReference>
<dbReference type="GO" id="GO:0005874">
    <property type="term" value="C:microtubule"/>
    <property type="evidence" value="ECO:0007669"/>
    <property type="project" value="UniProtKB-KW"/>
</dbReference>
<dbReference type="PROSITE" id="PS50067">
    <property type="entry name" value="KINESIN_MOTOR_2"/>
    <property type="match status" value="1"/>
</dbReference>
<dbReference type="InterPro" id="IPR036961">
    <property type="entry name" value="Kinesin_motor_dom_sf"/>
</dbReference>
<keyword evidence="3 4" id="KW-0505">Motor protein</keyword>
<evidence type="ECO:0000313" key="8">
    <source>
        <dbReference type="Proteomes" id="UP001190700"/>
    </source>
</evidence>
<dbReference type="GO" id="GO:0051231">
    <property type="term" value="P:spindle elongation"/>
    <property type="evidence" value="ECO:0007669"/>
    <property type="project" value="TreeGrafter"/>
</dbReference>
<protein>
    <recommendedName>
        <fullName evidence="5">Kinesin-like protein</fullName>
    </recommendedName>
</protein>
<dbReference type="SUPFAM" id="SSF52540">
    <property type="entry name" value="P-loop containing nucleoside triphosphate hydrolases"/>
    <property type="match status" value="1"/>
</dbReference>
<evidence type="ECO:0000313" key="7">
    <source>
        <dbReference type="EMBL" id="KAK3265888.1"/>
    </source>
</evidence>
<dbReference type="Gene3D" id="3.40.850.10">
    <property type="entry name" value="Kinesin motor domain"/>
    <property type="match status" value="1"/>
</dbReference>
<dbReference type="InterPro" id="IPR001752">
    <property type="entry name" value="Kinesin_motor_dom"/>
</dbReference>
<evidence type="ECO:0000256" key="1">
    <source>
        <dbReference type="ARBA" id="ARBA00022741"/>
    </source>
</evidence>
<name>A0AAE0FU58_9CHLO</name>
<gene>
    <name evidence="7" type="ORF">CYMTET_25459</name>
</gene>
<dbReference type="AlphaFoldDB" id="A0AAE0FU58"/>
<evidence type="ECO:0000256" key="2">
    <source>
        <dbReference type="ARBA" id="ARBA00022840"/>
    </source>
</evidence>
<dbReference type="PANTHER" id="PTHR47969:SF33">
    <property type="entry name" value="KINESIN-LIKE PROTEIN"/>
    <property type="match status" value="1"/>
</dbReference>
<evidence type="ECO:0000256" key="5">
    <source>
        <dbReference type="RuleBase" id="RU000394"/>
    </source>
</evidence>
<dbReference type="Pfam" id="PF00225">
    <property type="entry name" value="Kinesin"/>
    <property type="match status" value="1"/>
</dbReference>
<dbReference type="InterPro" id="IPR027417">
    <property type="entry name" value="P-loop_NTPase"/>
</dbReference>
<dbReference type="GO" id="GO:0007052">
    <property type="term" value="P:mitotic spindle organization"/>
    <property type="evidence" value="ECO:0007669"/>
    <property type="project" value="TreeGrafter"/>
</dbReference>
<comment type="caution">
    <text evidence="7">The sequence shown here is derived from an EMBL/GenBank/DDBJ whole genome shotgun (WGS) entry which is preliminary data.</text>
</comment>
<accession>A0AAE0FU58</accession>
<dbReference type="InterPro" id="IPR019821">
    <property type="entry name" value="Kinesin_motor_CS"/>
</dbReference>